<organism evidence="2 3">
    <name type="scientific">Tetranychus urticae</name>
    <name type="common">Two-spotted spider mite</name>
    <dbReference type="NCBI Taxonomy" id="32264"/>
    <lineage>
        <taxon>Eukaryota</taxon>
        <taxon>Metazoa</taxon>
        <taxon>Ecdysozoa</taxon>
        <taxon>Arthropoda</taxon>
        <taxon>Chelicerata</taxon>
        <taxon>Arachnida</taxon>
        <taxon>Acari</taxon>
        <taxon>Acariformes</taxon>
        <taxon>Trombidiformes</taxon>
        <taxon>Prostigmata</taxon>
        <taxon>Eleutherengona</taxon>
        <taxon>Raphignathae</taxon>
        <taxon>Tetranychoidea</taxon>
        <taxon>Tetranychidae</taxon>
        <taxon>Tetranychus</taxon>
    </lineage>
</organism>
<sequence>MVQRQGKMKKQKFGSKVIPFLKTGKKGTKDL</sequence>
<evidence type="ECO:0000313" key="2">
    <source>
        <dbReference type="EnsemblMetazoa" id="tetur05g03250.1"/>
    </source>
</evidence>
<dbReference type="AlphaFoldDB" id="T1K4N6"/>
<feature type="compositionally biased region" description="Basic residues" evidence="1">
    <location>
        <begin position="1"/>
        <end position="13"/>
    </location>
</feature>
<reference evidence="2" key="2">
    <citation type="submission" date="2015-06" db="UniProtKB">
        <authorList>
            <consortium name="EnsemblMetazoa"/>
        </authorList>
    </citation>
    <scope>IDENTIFICATION</scope>
</reference>
<name>T1K4N6_TETUR</name>
<protein>
    <submittedName>
        <fullName evidence="2">Uncharacterized protein</fullName>
    </submittedName>
</protein>
<reference evidence="3" key="1">
    <citation type="submission" date="2011-08" db="EMBL/GenBank/DDBJ databases">
        <authorList>
            <person name="Rombauts S."/>
        </authorList>
    </citation>
    <scope>NUCLEOTIDE SEQUENCE</scope>
    <source>
        <strain evidence="3">London</strain>
    </source>
</reference>
<keyword evidence="3" id="KW-1185">Reference proteome</keyword>
<dbReference type="Proteomes" id="UP000015104">
    <property type="component" value="Unassembled WGS sequence"/>
</dbReference>
<proteinExistence type="predicted"/>
<dbReference type="EMBL" id="CAEY01001579">
    <property type="status" value="NOT_ANNOTATED_CDS"/>
    <property type="molecule type" value="Genomic_DNA"/>
</dbReference>
<feature type="region of interest" description="Disordered" evidence="1">
    <location>
        <begin position="1"/>
        <end position="31"/>
    </location>
</feature>
<dbReference type="EnsemblMetazoa" id="tetur05g03250.1">
    <property type="protein sequence ID" value="tetur05g03250.1"/>
    <property type="gene ID" value="tetur05g03250"/>
</dbReference>
<dbReference type="HOGENOM" id="CLU_3399859_0_0_1"/>
<accession>T1K4N6</accession>
<evidence type="ECO:0000256" key="1">
    <source>
        <dbReference type="SAM" id="MobiDB-lite"/>
    </source>
</evidence>
<evidence type="ECO:0000313" key="3">
    <source>
        <dbReference type="Proteomes" id="UP000015104"/>
    </source>
</evidence>